<dbReference type="EMBL" id="CP054929">
    <property type="protein sequence ID" value="QKW51103.1"/>
    <property type="molecule type" value="Genomic_DNA"/>
</dbReference>
<accession>A0A7H8N9J3</accession>
<organism evidence="2 3">
    <name type="scientific">Streptomyces buecherae</name>
    <dbReference type="NCBI Taxonomy" id="2763006"/>
    <lineage>
        <taxon>Bacteria</taxon>
        <taxon>Bacillati</taxon>
        <taxon>Actinomycetota</taxon>
        <taxon>Actinomycetes</taxon>
        <taxon>Kitasatosporales</taxon>
        <taxon>Streptomycetaceae</taxon>
        <taxon>Streptomyces</taxon>
    </lineage>
</organism>
<reference evidence="2 3" key="1">
    <citation type="submission" date="2020-06" db="EMBL/GenBank/DDBJ databases">
        <title>Genome mining for natural products.</title>
        <authorList>
            <person name="Zhang B."/>
            <person name="Shi J."/>
            <person name="Ge H."/>
        </authorList>
    </citation>
    <scope>NUCLEOTIDE SEQUENCE [LARGE SCALE GENOMIC DNA]</scope>
    <source>
        <strain evidence="2 3">NA00687</strain>
    </source>
</reference>
<keyword evidence="1" id="KW-1133">Transmembrane helix</keyword>
<dbReference type="RefSeq" id="WP_176162828.1">
    <property type="nucleotide sequence ID" value="NZ_CP054929.1"/>
</dbReference>
<evidence type="ECO:0000313" key="3">
    <source>
        <dbReference type="Proteomes" id="UP000509303"/>
    </source>
</evidence>
<evidence type="ECO:0000313" key="2">
    <source>
        <dbReference type="EMBL" id="QKW51103.1"/>
    </source>
</evidence>
<feature type="transmembrane region" description="Helical" evidence="1">
    <location>
        <begin position="58"/>
        <end position="74"/>
    </location>
</feature>
<proteinExistence type="predicted"/>
<gene>
    <name evidence="2" type="ORF">HUT08_17940</name>
</gene>
<dbReference type="AlphaFoldDB" id="A0A7H8N9J3"/>
<evidence type="ECO:0000256" key="1">
    <source>
        <dbReference type="SAM" id="Phobius"/>
    </source>
</evidence>
<name>A0A7H8N9J3_9ACTN</name>
<dbReference type="Proteomes" id="UP000509303">
    <property type="component" value="Chromosome"/>
</dbReference>
<keyword evidence="1" id="KW-0472">Membrane</keyword>
<keyword evidence="1" id="KW-0812">Transmembrane</keyword>
<keyword evidence="3" id="KW-1185">Reference proteome</keyword>
<feature type="transmembrane region" description="Helical" evidence="1">
    <location>
        <begin position="30"/>
        <end position="51"/>
    </location>
</feature>
<feature type="transmembrane region" description="Helical" evidence="1">
    <location>
        <begin position="86"/>
        <end position="106"/>
    </location>
</feature>
<sequence>MPYLAHSASPTYPARSPYSAPAPEVALSDAGAIAIGVPLWLAAIGCVGYVFWWALKGVLAFSFVALAGVFGVSLDPERLGASLLRPAVPALVVPVSAALCGLAYGVPAMRAAPGSHQFAVLGALALLAPLAATLRASRQRPTPTTHARRG</sequence>
<feature type="transmembrane region" description="Helical" evidence="1">
    <location>
        <begin position="118"/>
        <end position="136"/>
    </location>
</feature>
<protein>
    <submittedName>
        <fullName evidence="2">Uncharacterized protein</fullName>
    </submittedName>
</protein>